<evidence type="ECO:0000256" key="12">
    <source>
        <dbReference type="ARBA" id="ARBA00023136"/>
    </source>
</evidence>
<dbReference type="UniPathway" id="UPA00143"/>
<evidence type="ECO:0000256" key="5">
    <source>
        <dbReference type="ARBA" id="ARBA00022679"/>
    </source>
</evidence>
<dbReference type="GO" id="GO:0016567">
    <property type="term" value="P:protein ubiquitination"/>
    <property type="evidence" value="ECO:0007669"/>
    <property type="project" value="UniProtKB-UniPathway"/>
</dbReference>
<evidence type="ECO:0000256" key="1">
    <source>
        <dbReference type="ARBA" id="ARBA00000900"/>
    </source>
</evidence>
<evidence type="ECO:0000259" key="17">
    <source>
        <dbReference type="PROSITE" id="PS50089"/>
    </source>
</evidence>
<feature type="transmembrane region" description="Helical" evidence="16">
    <location>
        <begin position="20"/>
        <end position="41"/>
    </location>
</feature>
<evidence type="ECO:0000256" key="8">
    <source>
        <dbReference type="ARBA" id="ARBA00022771"/>
    </source>
</evidence>
<evidence type="ECO:0000256" key="15">
    <source>
        <dbReference type="SAM" id="MobiDB-lite"/>
    </source>
</evidence>
<dbReference type="Pfam" id="PF13639">
    <property type="entry name" value="zf-RING_2"/>
    <property type="match status" value="1"/>
</dbReference>
<dbReference type="EMBL" id="CP039355">
    <property type="protein sequence ID" value="QCE13392.1"/>
    <property type="molecule type" value="Genomic_DNA"/>
</dbReference>
<evidence type="ECO:0000256" key="7">
    <source>
        <dbReference type="ARBA" id="ARBA00022723"/>
    </source>
</evidence>
<gene>
    <name evidence="18" type="ORF">DEO72_LG11g385</name>
</gene>
<dbReference type="Gene3D" id="3.30.40.10">
    <property type="entry name" value="Zinc/RING finger domain, C3HC4 (zinc finger)"/>
    <property type="match status" value="1"/>
</dbReference>
<name>A0A4D6NK15_VIGUN</name>
<dbReference type="GO" id="GO:0008270">
    <property type="term" value="F:zinc ion binding"/>
    <property type="evidence" value="ECO:0007669"/>
    <property type="project" value="UniProtKB-KW"/>
</dbReference>
<evidence type="ECO:0000256" key="16">
    <source>
        <dbReference type="SAM" id="Phobius"/>
    </source>
</evidence>
<keyword evidence="7" id="KW-0479">Metal-binding</keyword>
<evidence type="ECO:0000256" key="14">
    <source>
        <dbReference type="PROSITE-ProRule" id="PRU00175"/>
    </source>
</evidence>
<feature type="compositionally biased region" description="Polar residues" evidence="15">
    <location>
        <begin position="267"/>
        <end position="280"/>
    </location>
</feature>
<dbReference type="InterPro" id="IPR013083">
    <property type="entry name" value="Znf_RING/FYVE/PHD"/>
</dbReference>
<comment type="similarity">
    <text evidence="13">Belongs to the RING-type zinc finger family. ATL subfamily.</text>
</comment>
<comment type="subcellular location">
    <subcellularLocation>
        <location evidence="2">Membrane</location>
        <topology evidence="2">Single-pass membrane protein</topology>
    </subcellularLocation>
</comment>
<organism evidence="18 19">
    <name type="scientific">Vigna unguiculata</name>
    <name type="common">Cowpea</name>
    <dbReference type="NCBI Taxonomy" id="3917"/>
    <lineage>
        <taxon>Eukaryota</taxon>
        <taxon>Viridiplantae</taxon>
        <taxon>Streptophyta</taxon>
        <taxon>Embryophyta</taxon>
        <taxon>Tracheophyta</taxon>
        <taxon>Spermatophyta</taxon>
        <taxon>Magnoliopsida</taxon>
        <taxon>eudicotyledons</taxon>
        <taxon>Gunneridae</taxon>
        <taxon>Pentapetalae</taxon>
        <taxon>rosids</taxon>
        <taxon>fabids</taxon>
        <taxon>Fabales</taxon>
        <taxon>Fabaceae</taxon>
        <taxon>Papilionoideae</taxon>
        <taxon>50 kb inversion clade</taxon>
        <taxon>NPAAA clade</taxon>
        <taxon>indigoferoid/millettioid clade</taxon>
        <taxon>Phaseoleae</taxon>
        <taxon>Vigna</taxon>
    </lineage>
</organism>
<dbReference type="FunFam" id="3.30.40.10:FF:000475">
    <property type="entry name" value="RING-H2 finger protein ATL3"/>
    <property type="match status" value="1"/>
</dbReference>
<sequence>MGEQTDTLGESPAVELIGKVMIIVIIIFFFLVVIALGVHLFTRNFWWREPAPQSRRRRRFVFSSGQEGGLRRGLDPSVLSSIPVLVFQAQDFKEGLECSVCLSEVVEGEKARLLPKCNHGFHVGCIDMWFQSHSTCPLCRNSVSAQSDENNSAQNSEAESPTFPTNVLVWGDHNQITSTGAASLEESASQPPCPSSSSSAATCDDDDSNNSNRRHGTFVIDIPSDITSSSLSPSANRFAEDDLKSPMTGRLRSLKRLLSRDRRLNPWSPTSVDVEQQAANSGGGGHS</sequence>
<comment type="catalytic activity">
    <reaction evidence="1">
        <text>S-ubiquitinyl-[E2 ubiquitin-conjugating enzyme]-L-cysteine + [acceptor protein]-L-lysine = [E2 ubiquitin-conjugating enzyme]-L-cysteine + N(6)-ubiquitinyl-[acceptor protein]-L-lysine.</text>
        <dbReference type="EC" id="2.3.2.27"/>
    </reaction>
</comment>
<accession>A0A4D6NK15</accession>
<evidence type="ECO:0000256" key="6">
    <source>
        <dbReference type="ARBA" id="ARBA00022692"/>
    </source>
</evidence>
<dbReference type="InterPro" id="IPR044600">
    <property type="entry name" value="ATL1/ATL16-like"/>
</dbReference>
<dbReference type="PANTHER" id="PTHR46913">
    <property type="entry name" value="RING-H2 FINGER PROTEIN ATL16"/>
    <property type="match status" value="1"/>
</dbReference>
<evidence type="ECO:0000256" key="11">
    <source>
        <dbReference type="ARBA" id="ARBA00022989"/>
    </source>
</evidence>
<keyword evidence="5" id="KW-0808">Transferase</keyword>
<evidence type="ECO:0000313" key="19">
    <source>
        <dbReference type="Proteomes" id="UP000501690"/>
    </source>
</evidence>
<feature type="compositionally biased region" description="Low complexity" evidence="15">
    <location>
        <begin position="220"/>
        <end position="234"/>
    </location>
</feature>
<dbReference type="SMART" id="SM00184">
    <property type="entry name" value="RING"/>
    <property type="match status" value="1"/>
</dbReference>
<keyword evidence="12 16" id="KW-0472">Membrane</keyword>
<dbReference type="SUPFAM" id="SSF57850">
    <property type="entry name" value="RING/U-box"/>
    <property type="match status" value="1"/>
</dbReference>
<evidence type="ECO:0000313" key="18">
    <source>
        <dbReference type="EMBL" id="QCE13392.1"/>
    </source>
</evidence>
<reference evidence="18 19" key="1">
    <citation type="submission" date="2019-04" db="EMBL/GenBank/DDBJ databases">
        <title>An improved genome assembly and genetic linkage map for asparagus bean, Vigna unguiculata ssp. sesquipedialis.</title>
        <authorList>
            <person name="Xia Q."/>
            <person name="Zhang R."/>
            <person name="Dong Y."/>
        </authorList>
    </citation>
    <scope>NUCLEOTIDE SEQUENCE [LARGE SCALE GENOMIC DNA]</scope>
    <source>
        <tissue evidence="18">Leaf</tissue>
    </source>
</reference>
<feature type="region of interest" description="Disordered" evidence="15">
    <location>
        <begin position="181"/>
        <end position="287"/>
    </location>
</feature>
<feature type="domain" description="RING-type" evidence="17">
    <location>
        <begin position="98"/>
        <end position="140"/>
    </location>
</feature>
<evidence type="ECO:0000256" key="2">
    <source>
        <dbReference type="ARBA" id="ARBA00004167"/>
    </source>
</evidence>
<keyword evidence="6 16" id="KW-0812">Transmembrane</keyword>
<feature type="compositionally biased region" description="Low complexity" evidence="15">
    <location>
        <begin position="187"/>
        <end position="202"/>
    </location>
</feature>
<protein>
    <recommendedName>
        <fullName evidence="4">RING-type E3 ubiquitin transferase</fullName>
        <ecNumber evidence="4">2.3.2.27</ecNumber>
    </recommendedName>
</protein>
<comment type="pathway">
    <text evidence="3">Protein modification; protein ubiquitination.</text>
</comment>
<keyword evidence="9" id="KW-0833">Ubl conjugation pathway</keyword>
<evidence type="ECO:0000256" key="10">
    <source>
        <dbReference type="ARBA" id="ARBA00022833"/>
    </source>
</evidence>
<dbReference type="PANTHER" id="PTHR46913:SF1">
    <property type="entry name" value="RING-H2 FINGER PROTEIN ATL16"/>
    <property type="match status" value="1"/>
</dbReference>
<keyword evidence="8 14" id="KW-0863">Zinc-finger</keyword>
<proteinExistence type="inferred from homology"/>
<keyword evidence="11 16" id="KW-1133">Transmembrane helix</keyword>
<dbReference type="InterPro" id="IPR001841">
    <property type="entry name" value="Znf_RING"/>
</dbReference>
<feature type="compositionally biased region" description="Polar residues" evidence="15">
    <location>
        <begin position="146"/>
        <end position="165"/>
    </location>
</feature>
<evidence type="ECO:0000256" key="4">
    <source>
        <dbReference type="ARBA" id="ARBA00012483"/>
    </source>
</evidence>
<dbReference type="GO" id="GO:0016020">
    <property type="term" value="C:membrane"/>
    <property type="evidence" value="ECO:0007669"/>
    <property type="project" value="UniProtKB-SubCell"/>
</dbReference>
<dbReference type="PROSITE" id="PS50089">
    <property type="entry name" value="ZF_RING_2"/>
    <property type="match status" value="1"/>
</dbReference>
<keyword evidence="10" id="KW-0862">Zinc</keyword>
<evidence type="ECO:0000256" key="9">
    <source>
        <dbReference type="ARBA" id="ARBA00022786"/>
    </source>
</evidence>
<dbReference type="GO" id="GO:0061630">
    <property type="term" value="F:ubiquitin protein ligase activity"/>
    <property type="evidence" value="ECO:0007669"/>
    <property type="project" value="UniProtKB-EC"/>
</dbReference>
<feature type="region of interest" description="Disordered" evidence="15">
    <location>
        <begin position="146"/>
        <end position="166"/>
    </location>
</feature>
<dbReference type="Proteomes" id="UP000501690">
    <property type="component" value="Linkage Group LG11"/>
</dbReference>
<dbReference type="CDD" id="cd16461">
    <property type="entry name" value="RING-H2_EL5-like"/>
    <property type="match status" value="1"/>
</dbReference>
<evidence type="ECO:0000256" key="3">
    <source>
        <dbReference type="ARBA" id="ARBA00004906"/>
    </source>
</evidence>
<keyword evidence="19" id="KW-1185">Reference proteome</keyword>
<evidence type="ECO:0000256" key="13">
    <source>
        <dbReference type="ARBA" id="ARBA00024209"/>
    </source>
</evidence>
<dbReference type="AlphaFoldDB" id="A0A4D6NK15"/>
<dbReference type="EC" id="2.3.2.27" evidence="4"/>